<evidence type="ECO:0000313" key="7">
    <source>
        <dbReference type="EMBL" id="CAF3784290.1"/>
    </source>
</evidence>
<comment type="caution">
    <text evidence="7">The sequence shown here is derived from an EMBL/GenBank/DDBJ whole genome shotgun (WGS) entry which is preliminary data.</text>
</comment>
<evidence type="ECO:0000313" key="6">
    <source>
        <dbReference type="EMBL" id="CAF1015236.1"/>
    </source>
</evidence>
<evidence type="ECO:0000256" key="2">
    <source>
        <dbReference type="ARBA" id="ARBA00023015"/>
    </source>
</evidence>
<dbReference type="PANTHER" id="PTHR15138:SF14">
    <property type="entry name" value="TRANSCRIPTION INITIATION FACTOR TFIID SUBUNIT 4"/>
    <property type="match status" value="1"/>
</dbReference>
<dbReference type="Proteomes" id="UP000677228">
    <property type="component" value="Unassembled WGS sequence"/>
</dbReference>
<feature type="domain" description="TAFH" evidence="5">
    <location>
        <begin position="207"/>
        <end position="302"/>
    </location>
</feature>
<evidence type="ECO:0000313" key="8">
    <source>
        <dbReference type="Proteomes" id="UP000682733"/>
    </source>
</evidence>
<dbReference type="GO" id="GO:0016251">
    <property type="term" value="F:RNA polymerase II general transcription initiation factor activity"/>
    <property type="evidence" value="ECO:0007669"/>
    <property type="project" value="TreeGrafter"/>
</dbReference>
<evidence type="ECO:0000256" key="4">
    <source>
        <dbReference type="ARBA" id="ARBA00023242"/>
    </source>
</evidence>
<dbReference type="Pfam" id="PF07531">
    <property type="entry name" value="TAFH"/>
    <property type="match status" value="1"/>
</dbReference>
<dbReference type="EMBL" id="CAJOBA010006826">
    <property type="protein sequence ID" value="CAF3784290.1"/>
    <property type="molecule type" value="Genomic_DNA"/>
</dbReference>
<gene>
    <name evidence="6" type="ORF">OVA965_LOCUS15247</name>
    <name evidence="7" type="ORF">TMI583_LOCUS15253</name>
</gene>
<keyword evidence="3" id="KW-0804">Transcription</keyword>
<dbReference type="InterPro" id="IPR045144">
    <property type="entry name" value="TAF4"/>
</dbReference>
<dbReference type="Proteomes" id="UP000682733">
    <property type="component" value="Unassembled WGS sequence"/>
</dbReference>
<dbReference type="GO" id="GO:0005669">
    <property type="term" value="C:transcription factor TFIID complex"/>
    <property type="evidence" value="ECO:0007669"/>
    <property type="project" value="InterPro"/>
</dbReference>
<dbReference type="SMART" id="SM00549">
    <property type="entry name" value="TAFH"/>
    <property type="match status" value="1"/>
</dbReference>
<dbReference type="AlphaFoldDB" id="A0A8S2J2P2"/>
<dbReference type="GO" id="GO:0006367">
    <property type="term" value="P:transcription initiation at RNA polymerase II promoter"/>
    <property type="evidence" value="ECO:0007669"/>
    <property type="project" value="TreeGrafter"/>
</dbReference>
<proteinExistence type="predicted"/>
<protein>
    <recommendedName>
        <fullName evidence="5">TAFH domain-containing protein</fullName>
    </recommendedName>
</protein>
<dbReference type="SUPFAM" id="SSF158553">
    <property type="entry name" value="TAFH domain-like"/>
    <property type="match status" value="1"/>
</dbReference>
<sequence>MASLNPKIQVVPQTVLFTQPINNNLTINNLGNTTQNIRQSISQNATVGINSNLISSSPNIVRIPSSSIQQPQQIPSAIWSSIQNPFHPQQQQNGVIQPSAQIQAVQLQGIQRIFVYNIEPIQYTPGTLQTVLTQRPQTIGTSNLALASNNQHQLWSSSTTITSPASVSSSSAIMVPTTLITTTKPSQVIQQQKLQPQQTTFTESQVIDFVSKCRTFLTTLLKLAEKQAPDKLPMVKQCIQELLEGTIGPETFTDRLHTLYKSQPHMSLVPFFKLALPHMRQIVTQTFNKPITIELLEKLCLPTTSAAANVTQSTSISTTVAQHQHPQQFQNNLNTSASINIIQPSLKTLNVNTFQHQNNSINQTTPTIIETTSLLNNNNRQHVVGCKTTAYQLLET</sequence>
<reference evidence="7" key="1">
    <citation type="submission" date="2021-02" db="EMBL/GenBank/DDBJ databases">
        <authorList>
            <person name="Nowell W R."/>
        </authorList>
    </citation>
    <scope>NUCLEOTIDE SEQUENCE</scope>
</reference>
<dbReference type="InterPro" id="IPR037249">
    <property type="entry name" value="TAFH/NHR1_dom_sf"/>
</dbReference>
<evidence type="ECO:0000259" key="5">
    <source>
        <dbReference type="PROSITE" id="PS51119"/>
    </source>
</evidence>
<comment type="subcellular location">
    <subcellularLocation>
        <location evidence="1">Nucleus</location>
    </subcellularLocation>
</comment>
<organism evidence="7 8">
    <name type="scientific">Didymodactylos carnosus</name>
    <dbReference type="NCBI Taxonomy" id="1234261"/>
    <lineage>
        <taxon>Eukaryota</taxon>
        <taxon>Metazoa</taxon>
        <taxon>Spiralia</taxon>
        <taxon>Gnathifera</taxon>
        <taxon>Rotifera</taxon>
        <taxon>Eurotatoria</taxon>
        <taxon>Bdelloidea</taxon>
        <taxon>Philodinida</taxon>
        <taxon>Philodinidae</taxon>
        <taxon>Didymodactylos</taxon>
    </lineage>
</organism>
<evidence type="ECO:0000256" key="3">
    <source>
        <dbReference type="ARBA" id="ARBA00023163"/>
    </source>
</evidence>
<dbReference type="InterPro" id="IPR003894">
    <property type="entry name" value="TAFH_NHR1"/>
</dbReference>
<name>A0A8S2J2P2_9BILA</name>
<accession>A0A8S2J2P2</accession>
<dbReference type="PANTHER" id="PTHR15138">
    <property type="entry name" value="TRANSCRIPTION INITIATION FACTOR TFIID SUBUNIT 4"/>
    <property type="match status" value="1"/>
</dbReference>
<dbReference type="GO" id="GO:0003677">
    <property type="term" value="F:DNA binding"/>
    <property type="evidence" value="ECO:0007669"/>
    <property type="project" value="TreeGrafter"/>
</dbReference>
<dbReference type="PROSITE" id="PS51119">
    <property type="entry name" value="TAFH"/>
    <property type="match status" value="1"/>
</dbReference>
<dbReference type="EMBL" id="CAJNOK010006817">
    <property type="protein sequence ID" value="CAF1015236.1"/>
    <property type="molecule type" value="Genomic_DNA"/>
</dbReference>
<keyword evidence="4" id="KW-0539">Nucleus</keyword>
<keyword evidence="2" id="KW-0805">Transcription regulation</keyword>
<dbReference type="Gene3D" id="1.20.120.1110">
    <property type="entry name" value="TAFH/NHR1 domain"/>
    <property type="match status" value="1"/>
</dbReference>
<evidence type="ECO:0000256" key="1">
    <source>
        <dbReference type="ARBA" id="ARBA00004123"/>
    </source>
</evidence>